<dbReference type="InterPro" id="IPR036322">
    <property type="entry name" value="WD40_repeat_dom_sf"/>
</dbReference>
<name>A0A6A6F6M9_9PEZI</name>
<dbReference type="EMBL" id="ML992690">
    <property type="protein sequence ID" value="KAF2208910.1"/>
    <property type="molecule type" value="Genomic_DNA"/>
</dbReference>
<keyword evidence="2" id="KW-1185">Reference proteome</keyword>
<reference evidence="1" key="1">
    <citation type="journal article" date="2020" name="Stud. Mycol.">
        <title>101 Dothideomycetes genomes: a test case for predicting lifestyles and emergence of pathogens.</title>
        <authorList>
            <person name="Haridas S."/>
            <person name="Albert R."/>
            <person name="Binder M."/>
            <person name="Bloem J."/>
            <person name="Labutti K."/>
            <person name="Salamov A."/>
            <person name="Andreopoulos B."/>
            <person name="Baker S."/>
            <person name="Barry K."/>
            <person name="Bills G."/>
            <person name="Bluhm B."/>
            <person name="Cannon C."/>
            <person name="Castanera R."/>
            <person name="Culley D."/>
            <person name="Daum C."/>
            <person name="Ezra D."/>
            <person name="Gonzalez J."/>
            <person name="Henrissat B."/>
            <person name="Kuo A."/>
            <person name="Liang C."/>
            <person name="Lipzen A."/>
            <person name="Lutzoni F."/>
            <person name="Magnuson J."/>
            <person name="Mondo S."/>
            <person name="Nolan M."/>
            <person name="Ohm R."/>
            <person name="Pangilinan J."/>
            <person name="Park H.-J."/>
            <person name="Ramirez L."/>
            <person name="Alfaro M."/>
            <person name="Sun H."/>
            <person name="Tritt A."/>
            <person name="Yoshinaga Y."/>
            <person name="Zwiers L.-H."/>
            <person name="Turgeon B."/>
            <person name="Goodwin S."/>
            <person name="Spatafora J."/>
            <person name="Crous P."/>
            <person name="Grigoriev I."/>
        </authorList>
    </citation>
    <scope>NUCLEOTIDE SEQUENCE</scope>
    <source>
        <strain evidence="1">SCOH1-5</strain>
    </source>
</reference>
<dbReference type="InterPro" id="IPR051150">
    <property type="entry name" value="SWT21/TCAB1_mRNA_Telomere"/>
</dbReference>
<sequence>MASSTTELHPNCIATTGDDFNKSIRGSHGTSQDGKRLADTRPNLFRKALFTPDGTSIIAHNEDNCLRTFVLPTDLLEESEAPRRLTEHTIWQASSNIQSYAIYPGFDLQNPATTFVLAGASNVPITLRNALHCDTVHASYPLIRPTNEEHQPPRSLAFTRDGTHFLVGSDSLLAAFDCSQYGEGPHISHKLRRGRKLPRGLQILKRQGFVSALSISTEGFLALGTNEREIALYSNEGLGSHISSFELDVDLGSGVSDLKWSPCGKYLLVAERQSNVVQVYDVRNTQRKVSDLTGRYAVTPQKMYFEVVPTVNGYEVWGGGTDGVVRMWSNPGEKEEDQMPSAALKLHEAPVASTAWHPAGAVLVTASGGRSGRDSVGDDEDEVIRSPAVQDNSLKVWTV</sequence>
<dbReference type="SMART" id="SM00320">
    <property type="entry name" value="WD40"/>
    <property type="match status" value="4"/>
</dbReference>
<accession>A0A6A6F6M9</accession>
<dbReference type="OrthoDB" id="239865at2759"/>
<evidence type="ECO:0000313" key="1">
    <source>
        <dbReference type="EMBL" id="KAF2208910.1"/>
    </source>
</evidence>
<dbReference type="SUPFAM" id="SSF50978">
    <property type="entry name" value="WD40 repeat-like"/>
    <property type="match status" value="1"/>
</dbReference>
<organism evidence="1 2">
    <name type="scientific">Cercospora zeae-maydis SCOH1-5</name>
    <dbReference type="NCBI Taxonomy" id="717836"/>
    <lineage>
        <taxon>Eukaryota</taxon>
        <taxon>Fungi</taxon>
        <taxon>Dikarya</taxon>
        <taxon>Ascomycota</taxon>
        <taxon>Pezizomycotina</taxon>
        <taxon>Dothideomycetes</taxon>
        <taxon>Dothideomycetidae</taxon>
        <taxon>Mycosphaerellales</taxon>
        <taxon>Mycosphaerellaceae</taxon>
        <taxon>Cercospora</taxon>
    </lineage>
</organism>
<protein>
    <recommendedName>
        <fullName evidence="3">Anaphase-promoting complex subunit 4 WD40 domain-containing protein</fullName>
    </recommendedName>
</protein>
<dbReference type="InterPro" id="IPR001680">
    <property type="entry name" value="WD40_rpt"/>
</dbReference>
<dbReference type="Proteomes" id="UP000799539">
    <property type="component" value="Unassembled WGS sequence"/>
</dbReference>
<dbReference type="PANTHER" id="PTHR13211:SF0">
    <property type="entry name" value="TELOMERASE CAJAL BODY PROTEIN 1"/>
    <property type="match status" value="1"/>
</dbReference>
<evidence type="ECO:0008006" key="3">
    <source>
        <dbReference type="Google" id="ProtNLM"/>
    </source>
</evidence>
<dbReference type="PANTHER" id="PTHR13211">
    <property type="entry name" value="TELOMERASE CAJAL BODY PROTEIN 1"/>
    <property type="match status" value="1"/>
</dbReference>
<dbReference type="InterPro" id="IPR015943">
    <property type="entry name" value="WD40/YVTN_repeat-like_dom_sf"/>
</dbReference>
<gene>
    <name evidence="1" type="ORF">CERZMDRAFT_100899</name>
</gene>
<dbReference type="Gene3D" id="2.130.10.10">
    <property type="entry name" value="YVTN repeat-like/Quinoprotein amine dehydrogenase"/>
    <property type="match status" value="1"/>
</dbReference>
<dbReference type="AlphaFoldDB" id="A0A6A6F6M9"/>
<evidence type="ECO:0000313" key="2">
    <source>
        <dbReference type="Proteomes" id="UP000799539"/>
    </source>
</evidence>
<proteinExistence type="predicted"/>